<dbReference type="EMBL" id="QUMW01000009">
    <property type="protein sequence ID" value="REG25321.1"/>
    <property type="molecule type" value="Genomic_DNA"/>
</dbReference>
<protein>
    <recommendedName>
        <fullName evidence="4">DUF378 domain-containing protein</fullName>
    </recommendedName>
</protein>
<dbReference type="Proteomes" id="UP000257076">
    <property type="component" value="Unassembled WGS sequence"/>
</dbReference>
<dbReference type="PANTHER" id="PTHR37304:SF1">
    <property type="entry name" value="MEMBRANE PROTEIN"/>
    <property type="match status" value="1"/>
</dbReference>
<keyword evidence="1" id="KW-0812">Transmembrane</keyword>
<keyword evidence="1" id="KW-1133">Transmembrane helix</keyword>
<dbReference type="RefSeq" id="WP_115884021.1">
    <property type="nucleotide sequence ID" value="NZ_CBCSHX010000001.1"/>
</dbReference>
<dbReference type="PANTHER" id="PTHR37304">
    <property type="entry name" value="MEMBRANE PROTEIN-RELATED"/>
    <property type="match status" value="1"/>
</dbReference>
<dbReference type="InterPro" id="IPR007211">
    <property type="entry name" value="DUF378"/>
</dbReference>
<sequence>MKALDNIALILLIVGGLNWLLVGLFEFDLVATIFGGQDELLSKIVYVLVGLSALYSLKFLGLINAPRVDRTDRRNV</sequence>
<keyword evidence="1" id="KW-0472">Membrane</keyword>
<proteinExistence type="predicted"/>
<evidence type="ECO:0000313" key="2">
    <source>
        <dbReference type="EMBL" id="REG25321.1"/>
    </source>
</evidence>
<keyword evidence="3" id="KW-1185">Reference proteome</keyword>
<comment type="caution">
    <text evidence="2">The sequence shown here is derived from an EMBL/GenBank/DDBJ whole genome shotgun (WGS) entry which is preliminary data.</text>
</comment>
<evidence type="ECO:0000256" key="1">
    <source>
        <dbReference type="SAM" id="Phobius"/>
    </source>
</evidence>
<dbReference type="AlphaFoldDB" id="A0A3E0B011"/>
<organism evidence="2 3">
    <name type="scientific">Jeotgalicoccus halotolerans</name>
    <dbReference type="NCBI Taxonomy" id="157227"/>
    <lineage>
        <taxon>Bacteria</taxon>
        <taxon>Bacillati</taxon>
        <taxon>Bacillota</taxon>
        <taxon>Bacilli</taxon>
        <taxon>Bacillales</taxon>
        <taxon>Staphylococcaceae</taxon>
        <taxon>Jeotgalicoccus</taxon>
    </lineage>
</organism>
<dbReference type="Pfam" id="PF04070">
    <property type="entry name" value="DUF378"/>
    <property type="match status" value="1"/>
</dbReference>
<reference evidence="2 3" key="1">
    <citation type="submission" date="2018-08" db="EMBL/GenBank/DDBJ databases">
        <title>Genomic Encyclopedia of Type Strains, Phase IV (KMG-IV): sequencing the most valuable type-strain genomes for metagenomic binning, comparative biology and taxonomic classification.</title>
        <authorList>
            <person name="Goeker M."/>
        </authorList>
    </citation>
    <scope>NUCLEOTIDE SEQUENCE [LARGE SCALE GENOMIC DNA]</scope>
    <source>
        <strain evidence="2 3">DSM 17274</strain>
    </source>
</reference>
<feature type="transmembrane region" description="Helical" evidence="1">
    <location>
        <begin position="7"/>
        <end position="25"/>
    </location>
</feature>
<accession>A0A3E0B011</accession>
<evidence type="ECO:0000313" key="3">
    <source>
        <dbReference type="Proteomes" id="UP000257076"/>
    </source>
</evidence>
<gene>
    <name evidence="2" type="ORF">DFR63_0348</name>
</gene>
<name>A0A3E0B011_9STAP</name>
<evidence type="ECO:0008006" key="4">
    <source>
        <dbReference type="Google" id="ProtNLM"/>
    </source>
</evidence>
<dbReference type="OrthoDB" id="9812136at2"/>
<feature type="transmembrane region" description="Helical" evidence="1">
    <location>
        <begin position="45"/>
        <end position="65"/>
    </location>
</feature>